<dbReference type="RefSeq" id="WP_310576684.1">
    <property type="nucleotide sequence ID" value="NZ_JAVKPK010000060.1"/>
</dbReference>
<name>A0ABU2D3Y7_9EURY</name>
<reference evidence="2" key="1">
    <citation type="submission" date="2023-07" db="EMBL/GenBank/DDBJ databases">
        <title>Whole-genome sequencing of a new Methanosarcina sp. Z-7115.</title>
        <authorList>
            <person name="Zhilina T.N."/>
            <person name="Merkel A.Y."/>
        </authorList>
    </citation>
    <scope>NUCLEOTIDE SEQUENCE [LARGE SCALE GENOMIC DNA]</scope>
    <source>
        <strain evidence="2">Z-7115</strain>
    </source>
</reference>
<dbReference type="Proteomes" id="UP001246244">
    <property type="component" value="Unassembled WGS sequence"/>
</dbReference>
<evidence type="ECO:0000313" key="2">
    <source>
        <dbReference type="Proteomes" id="UP001246244"/>
    </source>
</evidence>
<dbReference type="EMBL" id="JAVKPK010000060">
    <property type="protein sequence ID" value="MDR7666656.1"/>
    <property type="molecule type" value="Genomic_DNA"/>
</dbReference>
<protein>
    <submittedName>
        <fullName evidence="1">Uncharacterized protein</fullName>
    </submittedName>
</protein>
<accession>A0ABU2D3Y7</accession>
<proteinExistence type="predicted"/>
<organism evidence="1 2">
    <name type="scientific">Methanosarcina baikalica</name>
    <dbReference type="NCBI Taxonomy" id="3073890"/>
    <lineage>
        <taxon>Archaea</taxon>
        <taxon>Methanobacteriati</taxon>
        <taxon>Methanobacteriota</taxon>
        <taxon>Stenosarchaea group</taxon>
        <taxon>Methanomicrobia</taxon>
        <taxon>Methanosarcinales</taxon>
        <taxon>Methanosarcinaceae</taxon>
        <taxon>Methanosarcina</taxon>
    </lineage>
</organism>
<keyword evidence="2" id="KW-1185">Reference proteome</keyword>
<comment type="caution">
    <text evidence="1">The sequence shown here is derived from an EMBL/GenBank/DDBJ whole genome shotgun (WGS) entry which is preliminary data.</text>
</comment>
<sequence>MCQEAGQELEDFVESVYSASLKNEHLKNSKIEKNNIEIARLGAKNEFDVFCKVKIAGITHKVGIECKNQN</sequence>
<gene>
    <name evidence="1" type="ORF">RG963_12885</name>
</gene>
<evidence type="ECO:0000313" key="1">
    <source>
        <dbReference type="EMBL" id="MDR7666656.1"/>
    </source>
</evidence>